<dbReference type="KEGG" id="dosa:Os02g0218500"/>
<sequence length="189" mass="21232">MHLMNVFLVDAPTTMSVMALLVAYSTIALEMSLPSKITSFNCICSLQSLVHADSWSITILLWLDMDELENAAPGEEPVHRPLDRLLAVLVPVDGDHRGAVPGLAVPAAVRRRRGGEGRQVHAPRTSPAKRSSESEKERKRQKKKKGFFCFSSSPSSSLFFPLLRFFDQANQKLQEVSLFFFLHFFWGQI</sequence>
<dbReference type="Proteomes" id="UP000000763">
    <property type="component" value="Chromosome 2"/>
</dbReference>
<keyword evidence="2" id="KW-0812">Transmembrane</keyword>
<dbReference type="Gramene" id="Os02t0218500-01">
    <property type="protein sequence ID" value="Os02t0218500-01"/>
    <property type="gene ID" value="Os02g0218500"/>
</dbReference>
<reference evidence="3 4" key="1">
    <citation type="journal article" date="2005" name="Nature">
        <title>The map-based sequence of the rice genome.</title>
        <authorList>
            <consortium name="International rice genome sequencing project (IRGSP)"/>
            <person name="Matsumoto T."/>
            <person name="Wu J."/>
            <person name="Kanamori H."/>
            <person name="Katayose Y."/>
            <person name="Fujisawa M."/>
            <person name="Namiki N."/>
            <person name="Mizuno H."/>
            <person name="Yamamoto K."/>
            <person name="Antonio B.A."/>
            <person name="Baba T."/>
            <person name="Sakata K."/>
            <person name="Nagamura Y."/>
            <person name="Aoki H."/>
            <person name="Arikawa K."/>
            <person name="Arita K."/>
            <person name="Bito T."/>
            <person name="Chiden Y."/>
            <person name="Fujitsuka N."/>
            <person name="Fukunaka R."/>
            <person name="Hamada M."/>
            <person name="Harada C."/>
            <person name="Hayashi A."/>
            <person name="Hijishita S."/>
            <person name="Honda M."/>
            <person name="Hosokawa S."/>
            <person name="Ichikawa Y."/>
            <person name="Idonuma A."/>
            <person name="Iijima M."/>
            <person name="Ikeda M."/>
            <person name="Ikeno M."/>
            <person name="Ito K."/>
            <person name="Ito S."/>
            <person name="Ito T."/>
            <person name="Ito Y."/>
            <person name="Ito Y."/>
            <person name="Iwabuchi A."/>
            <person name="Kamiya K."/>
            <person name="Karasawa W."/>
            <person name="Kurita K."/>
            <person name="Katagiri S."/>
            <person name="Kikuta A."/>
            <person name="Kobayashi H."/>
            <person name="Kobayashi N."/>
            <person name="Machita K."/>
            <person name="Maehara T."/>
            <person name="Masukawa M."/>
            <person name="Mizubayashi T."/>
            <person name="Mukai Y."/>
            <person name="Nagasaki H."/>
            <person name="Nagata Y."/>
            <person name="Naito S."/>
            <person name="Nakashima M."/>
            <person name="Nakama Y."/>
            <person name="Nakamichi Y."/>
            <person name="Nakamura M."/>
            <person name="Meguro A."/>
            <person name="Negishi M."/>
            <person name="Ohta I."/>
            <person name="Ohta T."/>
            <person name="Okamoto M."/>
            <person name="Ono N."/>
            <person name="Saji S."/>
            <person name="Sakaguchi M."/>
            <person name="Sakai K."/>
            <person name="Shibata M."/>
            <person name="Shimokawa T."/>
            <person name="Song J."/>
            <person name="Takazaki Y."/>
            <person name="Terasawa K."/>
            <person name="Tsugane M."/>
            <person name="Tsuji K."/>
            <person name="Ueda S."/>
            <person name="Waki K."/>
            <person name="Yamagata H."/>
            <person name="Yamamoto M."/>
            <person name="Yamamoto S."/>
            <person name="Yamane H."/>
            <person name="Yoshiki S."/>
            <person name="Yoshihara R."/>
            <person name="Yukawa K."/>
            <person name="Zhong H."/>
            <person name="Yano M."/>
            <person name="Yuan Q."/>
            <person name="Ouyang S."/>
            <person name="Liu J."/>
            <person name="Jones K.M."/>
            <person name="Gansberger K."/>
            <person name="Moffat K."/>
            <person name="Hill J."/>
            <person name="Bera J."/>
            <person name="Fadrosh D."/>
            <person name="Jin S."/>
            <person name="Johri S."/>
            <person name="Kim M."/>
            <person name="Overton L."/>
            <person name="Reardon M."/>
            <person name="Tsitrin T."/>
            <person name="Vuong H."/>
            <person name="Weaver B."/>
            <person name="Ciecko A."/>
            <person name="Tallon L."/>
            <person name="Jackson J."/>
            <person name="Pai G."/>
            <person name="Aken S.V."/>
            <person name="Utterback T."/>
            <person name="Reidmuller S."/>
            <person name="Feldblyum T."/>
            <person name="Hsiao J."/>
            <person name="Zismann V."/>
            <person name="Iobst S."/>
            <person name="de Vazeille A.R."/>
            <person name="Buell C.R."/>
            <person name="Ying K."/>
            <person name="Li Y."/>
            <person name="Lu T."/>
            <person name="Huang Y."/>
            <person name="Zhao Q."/>
            <person name="Feng Q."/>
            <person name="Zhang L."/>
            <person name="Zhu J."/>
            <person name="Weng Q."/>
            <person name="Mu J."/>
            <person name="Lu Y."/>
            <person name="Fan D."/>
            <person name="Liu Y."/>
            <person name="Guan J."/>
            <person name="Zhang Y."/>
            <person name="Yu S."/>
            <person name="Liu X."/>
            <person name="Zhang Y."/>
            <person name="Hong G."/>
            <person name="Han B."/>
            <person name="Choisne N."/>
            <person name="Demange N."/>
            <person name="Orjeda G."/>
            <person name="Samain S."/>
            <person name="Cattolico L."/>
            <person name="Pelletier E."/>
            <person name="Couloux A."/>
            <person name="Segurens B."/>
            <person name="Wincker P."/>
            <person name="D'Hont A."/>
            <person name="Scarpelli C."/>
            <person name="Weissenbach J."/>
            <person name="Salanoubat M."/>
            <person name="Quetier F."/>
            <person name="Yu Y."/>
            <person name="Kim H.R."/>
            <person name="Rambo T."/>
            <person name="Currie J."/>
            <person name="Collura K."/>
            <person name="Luo M."/>
            <person name="Yang T."/>
            <person name="Ammiraju J.S.S."/>
            <person name="Engler F."/>
            <person name="Soderlund C."/>
            <person name="Wing R.A."/>
            <person name="Palmer L.E."/>
            <person name="de la Bastide M."/>
            <person name="Spiegel L."/>
            <person name="Nascimento L."/>
            <person name="Zutavern T."/>
            <person name="O'Shaughnessy A."/>
            <person name="Dike S."/>
            <person name="Dedhia N."/>
            <person name="Preston R."/>
            <person name="Balija V."/>
            <person name="McCombie W.R."/>
            <person name="Chow T."/>
            <person name="Chen H."/>
            <person name="Chung M."/>
            <person name="Chen C."/>
            <person name="Shaw J."/>
            <person name="Wu H."/>
            <person name="Hsiao K."/>
            <person name="Chao Y."/>
            <person name="Chu M."/>
            <person name="Cheng C."/>
            <person name="Hour A."/>
            <person name="Lee P."/>
            <person name="Lin S."/>
            <person name="Lin Y."/>
            <person name="Liou J."/>
            <person name="Liu S."/>
            <person name="Hsing Y."/>
            <person name="Raghuvanshi S."/>
            <person name="Mohanty A."/>
            <person name="Bharti A.K."/>
            <person name="Gaur A."/>
            <person name="Gupta V."/>
            <person name="Kumar D."/>
            <person name="Ravi V."/>
            <person name="Vij S."/>
            <person name="Kapur A."/>
            <person name="Khurana P."/>
            <person name="Khurana P."/>
            <person name="Khurana J.P."/>
            <person name="Tyagi A.K."/>
            <person name="Gaikwad K."/>
            <person name="Singh A."/>
            <person name="Dalal V."/>
            <person name="Srivastava S."/>
            <person name="Dixit A."/>
            <person name="Pal A.K."/>
            <person name="Ghazi I.A."/>
            <person name="Yadav M."/>
            <person name="Pandit A."/>
            <person name="Bhargava A."/>
            <person name="Sureshbabu K."/>
            <person name="Batra K."/>
            <person name="Sharma T.R."/>
            <person name="Mohapatra T."/>
            <person name="Singh N.K."/>
            <person name="Messing J."/>
            <person name="Nelson A.B."/>
            <person name="Fuks G."/>
            <person name="Kavchok S."/>
            <person name="Keizer G."/>
            <person name="Linton E."/>
            <person name="Llaca V."/>
            <person name="Song R."/>
            <person name="Tanyolac B."/>
            <person name="Young S."/>
            <person name="Ho-Il K."/>
            <person name="Hahn J.H."/>
            <person name="Sangsakoo G."/>
            <person name="Vanavichit A."/>
            <person name="de Mattos Luiz.A.T."/>
            <person name="Zimmer P.D."/>
            <person name="Malone G."/>
            <person name="Dellagostin O."/>
            <person name="de Oliveira A.C."/>
            <person name="Bevan M."/>
            <person name="Bancroft I."/>
            <person name="Minx P."/>
            <person name="Cordum H."/>
            <person name="Wilson R."/>
            <person name="Cheng Z."/>
            <person name="Jin W."/>
            <person name="Jiang J."/>
            <person name="Leong S.A."/>
            <person name="Iwama H."/>
            <person name="Gojobori T."/>
            <person name="Itoh T."/>
            <person name="Niimura Y."/>
            <person name="Fujii Y."/>
            <person name="Habara T."/>
            <person name="Sakai H."/>
            <person name="Sato Y."/>
            <person name="Wilson G."/>
            <person name="Kumar K."/>
            <person name="McCouch S."/>
            <person name="Juretic N."/>
            <person name="Hoen D."/>
            <person name="Wright S."/>
            <person name="Bruskiewich R."/>
            <person name="Bureau T."/>
            <person name="Miyao A."/>
            <person name="Hirochika H."/>
            <person name="Nishikawa T."/>
            <person name="Kadowaki K."/>
            <person name="Sugiura M."/>
            <person name="Burr B."/>
            <person name="Sasaki T."/>
        </authorList>
    </citation>
    <scope>NUCLEOTIDE SEQUENCE [LARGE SCALE GENOMIC DNA]</scope>
    <source>
        <strain evidence="4">cv. Nipponbare</strain>
    </source>
</reference>
<name>A0A0P0VGH2_ORYSJ</name>
<keyword evidence="2" id="KW-1133">Transmembrane helix</keyword>
<organism evidence="3 4">
    <name type="scientific">Oryza sativa subsp. japonica</name>
    <name type="common">Rice</name>
    <dbReference type="NCBI Taxonomy" id="39947"/>
    <lineage>
        <taxon>Eukaryota</taxon>
        <taxon>Viridiplantae</taxon>
        <taxon>Streptophyta</taxon>
        <taxon>Embryophyta</taxon>
        <taxon>Tracheophyta</taxon>
        <taxon>Spermatophyta</taxon>
        <taxon>Magnoliopsida</taxon>
        <taxon>Liliopsida</taxon>
        <taxon>Poales</taxon>
        <taxon>Poaceae</taxon>
        <taxon>BOP clade</taxon>
        <taxon>Oryzoideae</taxon>
        <taxon>Oryzeae</taxon>
        <taxon>Oryzinae</taxon>
        <taxon>Oryza</taxon>
        <taxon>Oryza sativa</taxon>
    </lineage>
</organism>
<evidence type="ECO:0000256" key="2">
    <source>
        <dbReference type="SAM" id="Phobius"/>
    </source>
</evidence>
<protein>
    <submittedName>
        <fullName evidence="3">Os02g0218500 protein</fullName>
    </submittedName>
</protein>
<evidence type="ECO:0000256" key="1">
    <source>
        <dbReference type="SAM" id="MobiDB-lite"/>
    </source>
</evidence>
<gene>
    <name evidence="3" type="ordered locus">Os02g0218500</name>
</gene>
<keyword evidence="2" id="KW-0472">Membrane</keyword>
<evidence type="ECO:0000313" key="3">
    <source>
        <dbReference type="EMBL" id="BAF08219.1"/>
    </source>
</evidence>
<dbReference type="AlphaFoldDB" id="A0A0P0VGH2"/>
<dbReference type="EMBL" id="AP008208">
    <property type="protein sequence ID" value="BAF08219.1"/>
    <property type="molecule type" value="Genomic_DNA"/>
</dbReference>
<accession>A0A0P0VGH2</accession>
<feature type="region of interest" description="Disordered" evidence="1">
    <location>
        <begin position="111"/>
        <end position="140"/>
    </location>
</feature>
<reference evidence="4" key="2">
    <citation type="journal article" date="2008" name="Nucleic Acids Res.">
        <title>The rice annotation project database (RAP-DB): 2008 update.</title>
        <authorList>
            <consortium name="The rice annotation project (RAP)"/>
        </authorList>
    </citation>
    <scope>GENOME REANNOTATION</scope>
    <source>
        <strain evidence="4">cv. Nipponbare</strain>
    </source>
</reference>
<feature type="transmembrane region" description="Helical" evidence="2">
    <location>
        <begin position="6"/>
        <end position="29"/>
    </location>
</feature>
<evidence type="ECO:0000313" key="4">
    <source>
        <dbReference type="Proteomes" id="UP000000763"/>
    </source>
</evidence>
<proteinExistence type="predicted"/>